<sequence length="94" mass="10102">MTTTVVILIYAMKTFSISTITVYSGTTTTTCFVNTIATLVTDVTAVTTTATCSSTVSDKCQVSADKYGSFEDNWKIGKNGISPFLCYDGLRAEE</sequence>
<organism evidence="1">
    <name type="scientific">Brassica cretica</name>
    <name type="common">Mustard</name>
    <dbReference type="NCBI Taxonomy" id="69181"/>
    <lineage>
        <taxon>Eukaryota</taxon>
        <taxon>Viridiplantae</taxon>
        <taxon>Streptophyta</taxon>
        <taxon>Embryophyta</taxon>
        <taxon>Tracheophyta</taxon>
        <taxon>Spermatophyta</taxon>
        <taxon>Magnoliopsida</taxon>
        <taxon>eudicotyledons</taxon>
        <taxon>Gunneridae</taxon>
        <taxon>Pentapetalae</taxon>
        <taxon>rosids</taxon>
        <taxon>malvids</taxon>
        <taxon>Brassicales</taxon>
        <taxon>Brassicaceae</taxon>
        <taxon>Brassiceae</taxon>
        <taxon>Brassica</taxon>
    </lineage>
</organism>
<comment type="caution">
    <text evidence="1">The sequence shown here is derived from an EMBL/GenBank/DDBJ whole genome shotgun (WGS) entry which is preliminary data.</text>
</comment>
<name>A0A8S9FH24_BRACR</name>
<accession>A0A8S9FH24</accession>
<proteinExistence type="predicted"/>
<gene>
    <name evidence="1" type="ORF">F2Q70_00029431</name>
</gene>
<reference evidence="1" key="1">
    <citation type="submission" date="2019-12" db="EMBL/GenBank/DDBJ databases">
        <title>Genome sequencing and annotation of Brassica cretica.</title>
        <authorList>
            <person name="Studholme D.J."/>
            <person name="Sarris P.F."/>
        </authorList>
    </citation>
    <scope>NUCLEOTIDE SEQUENCE</scope>
    <source>
        <strain evidence="1">PFS-102/07</strain>
        <tissue evidence="1">Leaf</tissue>
    </source>
</reference>
<evidence type="ECO:0000313" key="1">
    <source>
        <dbReference type="EMBL" id="KAF2531686.1"/>
    </source>
</evidence>
<protein>
    <submittedName>
        <fullName evidence="1">Uncharacterized protein</fullName>
    </submittedName>
</protein>
<dbReference type="AlphaFoldDB" id="A0A8S9FH24"/>
<dbReference type="EMBL" id="QGKY02002305">
    <property type="protein sequence ID" value="KAF2531686.1"/>
    <property type="molecule type" value="Genomic_DNA"/>
</dbReference>